<keyword evidence="1" id="KW-0460">Magnesium</keyword>
<dbReference type="CDD" id="cd16841">
    <property type="entry name" value="RraA_family"/>
    <property type="match status" value="1"/>
</dbReference>
<name>A0A3N2PQ14_SODAK</name>
<evidence type="ECO:0000313" key="3">
    <source>
        <dbReference type="Proteomes" id="UP000272025"/>
    </source>
</evidence>
<feature type="binding site" evidence="1">
    <location>
        <position position="133"/>
    </location>
    <ligand>
        <name>Mg(2+)</name>
        <dbReference type="ChEBI" id="CHEBI:18420"/>
    </ligand>
</feature>
<dbReference type="STRING" id="1314773.A0A3N2PQ14"/>
<dbReference type="GO" id="GO:0046872">
    <property type="term" value="F:metal ion binding"/>
    <property type="evidence" value="ECO:0007669"/>
    <property type="project" value="UniProtKB-KW"/>
</dbReference>
<protein>
    <submittedName>
        <fullName evidence="2">DlpA domain-containing protein</fullName>
    </submittedName>
</protein>
<evidence type="ECO:0000256" key="1">
    <source>
        <dbReference type="PIRSR" id="PIRSR605493-1"/>
    </source>
</evidence>
<feature type="binding site" evidence="1">
    <location>
        <begin position="110"/>
        <end position="113"/>
    </location>
    <ligand>
        <name>substrate</name>
    </ligand>
</feature>
<organism evidence="2 3">
    <name type="scientific">Sodiomyces alkalinus (strain CBS 110278 / VKM F-3762 / F11)</name>
    <name type="common">Alkaliphilic filamentous fungus</name>
    <dbReference type="NCBI Taxonomy" id="1314773"/>
    <lineage>
        <taxon>Eukaryota</taxon>
        <taxon>Fungi</taxon>
        <taxon>Dikarya</taxon>
        <taxon>Ascomycota</taxon>
        <taxon>Pezizomycotina</taxon>
        <taxon>Sordariomycetes</taxon>
        <taxon>Hypocreomycetidae</taxon>
        <taxon>Glomerellales</taxon>
        <taxon>Plectosphaerellaceae</taxon>
        <taxon>Sodiomyces</taxon>
    </lineage>
</organism>
<dbReference type="PANTHER" id="PTHR33254:SF4">
    <property type="entry name" value="4-HYDROXY-4-METHYL-2-OXOGLUTARATE ALDOLASE 3-RELATED"/>
    <property type="match status" value="1"/>
</dbReference>
<keyword evidence="3" id="KW-1185">Reference proteome</keyword>
<comment type="cofactor">
    <cofactor evidence="1">
        <name>Mg(2+)</name>
        <dbReference type="ChEBI" id="CHEBI:18420"/>
    </cofactor>
</comment>
<dbReference type="GeneID" id="39576785"/>
<dbReference type="AlphaFoldDB" id="A0A3N2PQ14"/>
<reference evidence="2 3" key="1">
    <citation type="journal article" date="2018" name="Mol. Ecol.">
        <title>The obligate alkalophilic soda-lake fungus Sodiomyces alkalinus has shifted to a protein diet.</title>
        <authorList>
            <person name="Grum-Grzhimaylo A.A."/>
            <person name="Falkoski D.L."/>
            <person name="van den Heuvel J."/>
            <person name="Valero-Jimenez C.A."/>
            <person name="Min B."/>
            <person name="Choi I.G."/>
            <person name="Lipzen A."/>
            <person name="Daum C.G."/>
            <person name="Aanen D.K."/>
            <person name="Tsang A."/>
            <person name="Henrissat B."/>
            <person name="Bilanenko E.N."/>
            <person name="de Vries R.P."/>
            <person name="van Kan J.A.L."/>
            <person name="Grigoriev I.V."/>
            <person name="Debets A.J.M."/>
        </authorList>
    </citation>
    <scope>NUCLEOTIDE SEQUENCE [LARGE SCALE GENOMIC DNA]</scope>
    <source>
        <strain evidence="2 3">F11</strain>
    </source>
</reference>
<dbReference type="SUPFAM" id="SSF89562">
    <property type="entry name" value="RraA-like"/>
    <property type="match status" value="1"/>
</dbReference>
<dbReference type="Gene3D" id="3.50.30.40">
    <property type="entry name" value="Ribonuclease E inhibitor RraA/RraA-like"/>
    <property type="match status" value="1"/>
</dbReference>
<gene>
    <name evidence="2" type="ORF">SODALDRAFT_281819</name>
</gene>
<sequence>MSPEHPITESQLAALRKYTACDISDALLKLRVPGAGFVADLQLYSQAGGGPDGPITIAPAFTVLFVPKGTTTFDSHPSNIPKDTHWADLTRPGTAVIIQQPDGQKNAVCGGIMALRMKAREVKSIIVAGRARDLDELRSTGLPVWARALSTVGAGAASTAWAVEVPLDIDGTSVTPGDLVFSDPANGVVVIPKDKVDQVLELLPRLTAADERVKEDVLTGVSVYDAFKAHRSNL</sequence>
<dbReference type="GO" id="GO:0008948">
    <property type="term" value="F:oxaloacetate decarboxylase activity"/>
    <property type="evidence" value="ECO:0007669"/>
    <property type="project" value="TreeGrafter"/>
</dbReference>
<feature type="binding site" evidence="1">
    <location>
        <position position="132"/>
    </location>
    <ligand>
        <name>substrate</name>
    </ligand>
</feature>
<dbReference type="GO" id="GO:0047443">
    <property type="term" value="F:4-hydroxy-4-methyl-2-oxoglutarate aldolase activity"/>
    <property type="evidence" value="ECO:0007669"/>
    <property type="project" value="TreeGrafter"/>
</dbReference>
<dbReference type="Pfam" id="PF03737">
    <property type="entry name" value="RraA-like"/>
    <property type="match status" value="1"/>
</dbReference>
<dbReference type="Proteomes" id="UP000272025">
    <property type="component" value="Unassembled WGS sequence"/>
</dbReference>
<dbReference type="InterPro" id="IPR005493">
    <property type="entry name" value="RraA/RraA-like"/>
</dbReference>
<accession>A0A3N2PQ14</accession>
<evidence type="ECO:0000313" key="2">
    <source>
        <dbReference type="EMBL" id="ROT36599.1"/>
    </source>
</evidence>
<dbReference type="RefSeq" id="XP_028464405.1">
    <property type="nucleotide sequence ID" value="XM_028608307.1"/>
</dbReference>
<keyword evidence="1" id="KW-0479">Metal-binding</keyword>
<dbReference type="InterPro" id="IPR036704">
    <property type="entry name" value="RraA/RraA-like_sf"/>
</dbReference>
<dbReference type="EMBL" id="ML119059">
    <property type="protein sequence ID" value="ROT36599.1"/>
    <property type="molecule type" value="Genomic_DNA"/>
</dbReference>
<dbReference type="PANTHER" id="PTHR33254">
    <property type="entry name" value="4-HYDROXY-4-METHYL-2-OXOGLUTARATE ALDOLASE 3-RELATED"/>
    <property type="match status" value="1"/>
</dbReference>
<dbReference type="OrthoDB" id="1476984at2759"/>
<proteinExistence type="predicted"/>